<evidence type="ECO:0000256" key="1">
    <source>
        <dbReference type="SAM" id="Phobius"/>
    </source>
</evidence>
<keyword evidence="1" id="KW-0472">Membrane</keyword>
<organism evidence="2 3">
    <name type="scientific">Morus notabilis</name>
    <dbReference type="NCBI Taxonomy" id="981085"/>
    <lineage>
        <taxon>Eukaryota</taxon>
        <taxon>Viridiplantae</taxon>
        <taxon>Streptophyta</taxon>
        <taxon>Embryophyta</taxon>
        <taxon>Tracheophyta</taxon>
        <taxon>Spermatophyta</taxon>
        <taxon>Magnoliopsida</taxon>
        <taxon>eudicotyledons</taxon>
        <taxon>Gunneridae</taxon>
        <taxon>Pentapetalae</taxon>
        <taxon>rosids</taxon>
        <taxon>fabids</taxon>
        <taxon>Rosales</taxon>
        <taxon>Moraceae</taxon>
        <taxon>Moreae</taxon>
        <taxon>Morus</taxon>
    </lineage>
</organism>
<reference evidence="3" key="1">
    <citation type="submission" date="2013-01" db="EMBL/GenBank/DDBJ databases">
        <title>Draft Genome Sequence of a Mulberry Tree, Morus notabilis C.K. Schneid.</title>
        <authorList>
            <person name="He N."/>
            <person name="Zhao S."/>
        </authorList>
    </citation>
    <scope>NUCLEOTIDE SEQUENCE</scope>
</reference>
<dbReference type="AlphaFoldDB" id="W9R833"/>
<gene>
    <name evidence="2" type="ORF">L484_017603</name>
</gene>
<keyword evidence="1" id="KW-0812">Transmembrane</keyword>
<dbReference type="Proteomes" id="UP000030645">
    <property type="component" value="Unassembled WGS sequence"/>
</dbReference>
<sequence length="97" mass="10621">MELVNTPGGVGATVALASFVVFQNPKTRNAPETKIFRRRTRKKKMIYRKWSLLTLPAVLGGVGATVALASFVVFQNNPFSTLKEKIPDSVRSEAATK</sequence>
<feature type="transmembrane region" description="Helical" evidence="1">
    <location>
        <begin position="46"/>
        <end position="74"/>
    </location>
</feature>
<evidence type="ECO:0000313" key="3">
    <source>
        <dbReference type="Proteomes" id="UP000030645"/>
    </source>
</evidence>
<keyword evidence="1" id="KW-1133">Transmembrane helix</keyword>
<protein>
    <submittedName>
        <fullName evidence="2">Uncharacterized protein</fullName>
    </submittedName>
</protein>
<accession>W9R833</accession>
<dbReference type="EMBL" id="KE344440">
    <property type="protein sequence ID" value="EXB62215.1"/>
    <property type="molecule type" value="Genomic_DNA"/>
</dbReference>
<proteinExistence type="predicted"/>
<feature type="transmembrane region" description="Helical" evidence="1">
    <location>
        <begin position="6"/>
        <end position="25"/>
    </location>
</feature>
<keyword evidence="3" id="KW-1185">Reference proteome</keyword>
<evidence type="ECO:0000313" key="2">
    <source>
        <dbReference type="EMBL" id="EXB62215.1"/>
    </source>
</evidence>
<name>W9R833_9ROSA</name>